<protein>
    <submittedName>
        <fullName evidence="1">Uncharacterized protein</fullName>
    </submittedName>
</protein>
<proteinExistence type="predicted"/>
<accession>A0AAV2QUQ8</accession>
<gene>
    <name evidence="1" type="ORF">MNOR_LOCUS17334</name>
</gene>
<dbReference type="AlphaFoldDB" id="A0AAV2QUQ8"/>
<sequence>MFCSCGYFYVLWNLMTDPSQSVCKKAHECLSSGNDLVHSYELQERVKNRIGDVSEECRKQKTLMKNGGTEVVSVAGHPVVVPQVKEGADVKVFNHSIDEAIKDILKTSNLEAVTKIQMPGYIQVEQMVNSSNINLTAKDVPSHMPSIGTACMIYKLNQISGNRAKTDLCITKSWRESAVNPAKKVKTAQ</sequence>
<evidence type="ECO:0000313" key="2">
    <source>
        <dbReference type="Proteomes" id="UP001497623"/>
    </source>
</evidence>
<comment type="caution">
    <text evidence="1">The sequence shown here is derived from an EMBL/GenBank/DDBJ whole genome shotgun (WGS) entry which is preliminary data.</text>
</comment>
<evidence type="ECO:0000313" key="1">
    <source>
        <dbReference type="EMBL" id="CAL4102516.1"/>
    </source>
</evidence>
<dbReference type="Proteomes" id="UP001497623">
    <property type="component" value="Unassembled WGS sequence"/>
</dbReference>
<dbReference type="EMBL" id="CAXKWB010011854">
    <property type="protein sequence ID" value="CAL4102516.1"/>
    <property type="molecule type" value="Genomic_DNA"/>
</dbReference>
<name>A0AAV2QUQ8_MEGNR</name>
<organism evidence="1 2">
    <name type="scientific">Meganyctiphanes norvegica</name>
    <name type="common">Northern krill</name>
    <name type="synonym">Thysanopoda norvegica</name>
    <dbReference type="NCBI Taxonomy" id="48144"/>
    <lineage>
        <taxon>Eukaryota</taxon>
        <taxon>Metazoa</taxon>
        <taxon>Ecdysozoa</taxon>
        <taxon>Arthropoda</taxon>
        <taxon>Crustacea</taxon>
        <taxon>Multicrustacea</taxon>
        <taxon>Malacostraca</taxon>
        <taxon>Eumalacostraca</taxon>
        <taxon>Eucarida</taxon>
        <taxon>Euphausiacea</taxon>
        <taxon>Euphausiidae</taxon>
        <taxon>Meganyctiphanes</taxon>
    </lineage>
</organism>
<reference evidence="1 2" key="1">
    <citation type="submission" date="2024-05" db="EMBL/GenBank/DDBJ databases">
        <authorList>
            <person name="Wallberg A."/>
        </authorList>
    </citation>
    <scope>NUCLEOTIDE SEQUENCE [LARGE SCALE GENOMIC DNA]</scope>
</reference>
<feature type="non-terminal residue" evidence="1">
    <location>
        <position position="189"/>
    </location>
</feature>
<keyword evidence="2" id="KW-1185">Reference proteome</keyword>